<name>A0A0H5SDX7_HERHM</name>
<dbReference type="OrthoDB" id="5290748at2"/>
<protein>
    <recommendedName>
        <fullName evidence="1">DUF4130 domain-containing protein</fullName>
    </recommendedName>
</protein>
<gene>
    <name evidence="2" type="ORF">HHT355_0411</name>
</gene>
<dbReference type="RefSeq" id="WP_103201786.1">
    <property type="nucleotide sequence ID" value="NZ_CVTD020000008.1"/>
</dbReference>
<evidence type="ECO:0000313" key="3">
    <source>
        <dbReference type="Proteomes" id="UP000236497"/>
    </source>
</evidence>
<proteinExistence type="predicted"/>
<dbReference type="Proteomes" id="UP000236497">
    <property type="component" value="Unassembled WGS sequence"/>
</dbReference>
<sequence>MNTKKIFQCKNSMDGIFTAIYEAWSSGYGHDNVMIEELCEKNDYSNMQLFSEYITVNTDMEKALKVSRSIKQKISEEAFEIVCRVALSDYRQKGDLIYRFLILGFRSGRDIVNHISNDVVNQMLKINRNVGNEVHHFLGFLRFSQLENNILFSVIHPKNNIISLLAPHFADRLPQEKFIIFDGGRNICALHLPGRPWIISDIPEANPDMVYKLKNYDNYKDLWKIFFENIAIKERINLKLQRNNLPLRYRKDMTEFQS</sequence>
<dbReference type="Pfam" id="PF13566">
    <property type="entry name" value="DUF4130"/>
    <property type="match status" value="1"/>
</dbReference>
<keyword evidence="3" id="KW-1185">Reference proteome</keyword>
<feature type="domain" description="DUF4130" evidence="1">
    <location>
        <begin position="92"/>
        <end position="255"/>
    </location>
</feature>
<reference evidence="2 3" key="1">
    <citation type="submission" date="2015-06" db="EMBL/GenBank/DDBJ databases">
        <authorList>
            <person name="Wibberg Daniel"/>
        </authorList>
    </citation>
    <scope>NUCLEOTIDE SEQUENCE [LARGE SCALE GENOMIC DNA]</scope>
    <source>
        <strain evidence="2 3">T3/55T</strain>
    </source>
</reference>
<organism evidence="2 3">
    <name type="scientific">Herbinix hemicellulosilytica</name>
    <dbReference type="NCBI Taxonomy" id="1564487"/>
    <lineage>
        <taxon>Bacteria</taxon>
        <taxon>Bacillati</taxon>
        <taxon>Bacillota</taxon>
        <taxon>Clostridia</taxon>
        <taxon>Lachnospirales</taxon>
        <taxon>Lachnospiraceae</taxon>
        <taxon>Herbinix</taxon>
    </lineage>
</organism>
<dbReference type="InterPro" id="IPR025404">
    <property type="entry name" value="DUF4130"/>
</dbReference>
<accession>A0A0H5SDX7</accession>
<evidence type="ECO:0000313" key="2">
    <source>
        <dbReference type="EMBL" id="CRZ33617.1"/>
    </source>
</evidence>
<dbReference type="InterPro" id="IPR023875">
    <property type="entry name" value="DNA_repair_put"/>
</dbReference>
<dbReference type="AlphaFoldDB" id="A0A0H5SDX7"/>
<dbReference type="EMBL" id="CVTD020000008">
    <property type="protein sequence ID" value="CRZ33617.1"/>
    <property type="molecule type" value="Genomic_DNA"/>
</dbReference>
<evidence type="ECO:0000259" key="1">
    <source>
        <dbReference type="Pfam" id="PF13566"/>
    </source>
</evidence>
<dbReference type="NCBIfam" id="TIGR03915">
    <property type="entry name" value="SAM_7_link_chp"/>
    <property type="match status" value="1"/>
</dbReference>